<evidence type="ECO:0000256" key="4">
    <source>
        <dbReference type="ARBA" id="ARBA00022679"/>
    </source>
</evidence>
<evidence type="ECO:0000256" key="5">
    <source>
        <dbReference type="ARBA" id="ARBA00022727"/>
    </source>
</evidence>
<reference evidence="13 14" key="1">
    <citation type="submission" date="2016-03" db="EMBL/GenBank/DDBJ databases">
        <title>Draft genome sequence of Paenibacillus glacialis DSM 22343.</title>
        <authorList>
            <person name="Shin S.-K."/>
            <person name="Yi H."/>
        </authorList>
    </citation>
    <scope>NUCLEOTIDE SEQUENCE [LARGE SCALE GENOMIC DNA]</scope>
    <source>
        <strain evidence="13 14">DSM 22343</strain>
    </source>
</reference>
<evidence type="ECO:0000256" key="8">
    <source>
        <dbReference type="ARBA" id="ARBA00022840"/>
    </source>
</evidence>
<protein>
    <recommendedName>
        <fullName evidence="3 11">Thymidylate kinase</fullName>
        <ecNumber evidence="2 11">2.7.4.9</ecNumber>
    </recommendedName>
    <alternativeName>
        <fullName evidence="11">dTMP kinase</fullName>
    </alternativeName>
</protein>
<dbReference type="GO" id="GO:0005829">
    <property type="term" value="C:cytosol"/>
    <property type="evidence" value="ECO:0007669"/>
    <property type="project" value="TreeGrafter"/>
</dbReference>
<keyword evidence="6 11" id="KW-0547">Nucleotide-binding</keyword>
<keyword evidence="5 11" id="KW-0545">Nucleotide biosynthesis</keyword>
<evidence type="ECO:0000256" key="10">
    <source>
        <dbReference type="ARBA" id="ARBA00057735"/>
    </source>
</evidence>
<keyword evidence="7 11" id="KW-0418">Kinase</keyword>
<dbReference type="GO" id="GO:0006233">
    <property type="term" value="P:dTDP biosynthetic process"/>
    <property type="evidence" value="ECO:0007669"/>
    <property type="project" value="InterPro"/>
</dbReference>
<dbReference type="EC" id="2.7.4.9" evidence="2 11"/>
<dbReference type="GO" id="GO:0004798">
    <property type="term" value="F:dTMP kinase activity"/>
    <property type="evidence" value="ECO:0007669"/>
    <property type="project" value="UniProtKB-UniRule"/>
</dbReference>
<dbReference type="GO" id="GO:0005524">
    <property type="term" value="F:ATP binding"/>
    <property type="evidence" value="ECO:0007669"/>
    <property type="project" value="UniProtKB-UniRule"/>
</dbReference>
<evidence type="ECO:0000313" key="13">
    <source>
        <dbReference type="EMBL" id="OAB42756.1"/>
    </source>
</evidence>
<dbReference type="CDD" id="cd01672">
    <property type="entry name" value="TMPK"/>
    <property type="match status" value="1"/>
</dbReference>
<accession>A0A162K456</accession>
<dbReference type="NCBIfam" id="TIGR00041">
    <property type="entry name" value="DTMP_kinase"/>
    <property type="match status" value="1"/>
</dbReference>
<dbReference type="SUPFAM" id="SSF52540">
    <property type="entry name" value="P-loop containing nucleoside triphosphate hydrolases"/>
    <property type="match status" value="1"/>
</dbReference>
<dbReference type="EMBL" id="LVJH01000018">
    <property type="protein sequence ID" value="OAB42756.1"/>
    <property type="molecule type" value="Genomic_DNA"/>
</dbReference>
<dbReference type="Pfam" id="PF02223">
    <property type="entry name" value="Thymidylate_kin"/>
    <property type="match status" value="1"/>
</dbReference>
<evidence type="ECO:0000256" key="3">
    <source>
        <dbReference type="ARBA" id="ARBA00017144"/>
    </source>
</evidence>
<dbReference type="GO" id="GO:0006235">
    <property type="term" value="P:dTTP biosynthetic process"/>
    <property type="evidence" value="ECO:0007669"/>
    <property type="project" value="UniProtKB-UniRule"/>
</dbReference>
<evidence type="ECO:0000256" key="9">
    <source>
        <dbReference type="ARBA" id="ARBA00048743"/>
    </source>
</evidence>
<organism evidence="13 14">
    <name type="scientific">Paenibacillus glacialis</name>
    <dbReference type="NCBI Taxonomy" id="494026"/>
    <lineage>
        <taxon>Bacteria</taxon>
        <taxon>Bacillati</taxon>
        <taxon>Bacillota</taxon>
        <taxon>Bacilli</taxon>
        <taxon>Bacillales</taxon>
        <taxon>Paenibacillaceae</taxon>
        <taxon>Paenibacillus</taxon>
    </lineage>
</organism>
<dbReference type="RefSeq" id="WP_068532721.1">
    <property type="nucleotide sequence ID" value="NZ_LVJH01000018.1"/>
</dbReference>
<dbReference type="OrthoDB" id="9774907at2"/>
<evidence type="ECO:0000256" key="6">
    <source>
        <dbReference type="ARBA" id="ARBA00022741"/>
    </source>
</evidence>
<gene>
    <name evidence="11" type="primary">tmk</name>
    <name evidence="13" type="ORF">PGLA_11535</name>
</gene>
<dbReference type="InterPro" id="IPR027417">
    <property type="entry name" value="P-loop_NTPase"/>
</dbReference>
<dbReference type="STRING" id="494026.PGLA_11535"/>
<evidence type="ECO:0000256" key="7">
    <source>
        <dbReference type="ARBA" id="ARBA00022777"/>
    </source>
</evidence>
<evidence type="ECO:0000256" key="11">
    <source>
        <dbReference type="HAMAP-Rule" id="MF_00165"/>
    </source>
</evidence>
<comment type="caution">
    <text evidence="13">The sequence shown here is derived from an EMBL/GenBank/DDBJ whole genome shotgun (WGS) entry which is preliminary data.</text>
</comment>
<comment type="function">
    <text evidence="10 11">Phosphorylation of dTMP to form dTDP in both de novo and salvage pathways of dTTP synthesis.</text>
</comment>
<dbReference type="Proteomes" id="UP000076967">
    <property type="component" value="Unassembled WGS sequence"/>
</dbReference>
<keyword evidence="8 11" id="KW-0067">ATP-binding</keyword>
<evidence type="ECO:0000256" key="2">
    <source>
        <dbReference type="ARBA" id="ARBA00012980"/>
    </source>
</evidence>
<dbReference type="InterPro" id="IPR018095">
    <property type="entry name" value="Thymidylate_kin_CS"/>
</dbReference>
<dbReference type="HAMAP" id="MF_00165">
    <property type="entry name" value="Thymidylate_kinase"/>
    <property type="match status" value="1"/>
</dbReference>
<sequence>MNTKGKFITFEGGEGSGKTTILSRLIAYFDRLSLPYILTREPGGITISEKIRNVILDTRHTEMDARTEALLYAAARRQHLVEKVRPALDAGTIVLCDRFVDSSLAYQGHARGLGMDEVWSINQFAIETLMPDVTFYLDIKPEVGLSRIAASQEREVNRLDMENIDFHHKVREGYHIIAAKNPERVIIINADQSPSQVENDIVCEMEKGILKGFGVSLSNKSK</sequence>
<feature type="domain" description="Thymidylate kinase-like" evidence="12">
    <location>
        <begin position="10"/>
        <end position="201"/>
    </location>
</feature>
<keyword evidence="14" id="KW-1185">Reference proteome</keyword>
<proteinExistence type="inferred from homology"/>
<dbReference type="Gene3D" id="3.40.50.300">
    <property type="entry name" value="P-loop containing nucleotide triphosphate hydrolases"/>
    <property type="match status" value="1"/>
</dbReference>
<comment type="similarity">
    <text evidence="1 11">Belongs to the thymidylate kinase family.</text>
</comment>
<dbReference type="PROSITE" id="PS01331">
    <property type="entry name" value="THYMIDYLATE_KINASE"/>
    <property type="match status" value="1"/>
</dbReference>
<evidence type="ECO:0000259" key="12">
    <source>
        <dbReference type="Pfam" id="PF02223"/>
    </source>
</evidence>
<dbReference type="AlphaFoldDB" id="A0A162K456"/>
<dbReference type="GO" id="GO:0006227">
    <property type="term" value="P:dUDP biosynthetic process"/>
    <property type="evidence" value="ECO:0007669"/>
    <property type="project" value="TreeGrafter"/>
</dbReference>
<evidence type="ECO:0000256" key="1">
    <source>
        <dbReference type="ARBA" id="ARBA00009776"/>
    </source>
</evidence>
<dbReference type="InterPro" id="IPR018094">
    <property type="entry name" value="Thymidylate_kinase"/>
</dbReference>
<name>A0A162K456_9BACL</name>
<dbReference type="InterPro" id="IPR039430">
    <property type="entry name" value="Thymidylate_kin-like_dom"/>
</dbReference>
<keyword evidence="4 11" id="KW-0808">Transferase</keyword>
<feature type="binding site" evidence="11">
    <location>
        <begin position="12"/>
        <end position="19"/>
    </location>
    <ligand>
        <name>ATP</name>
        <dbReference type="ChEBI" id="CHEBI:30616"/>
    </ligand>
</feature>
<evidence type="ECO:0000313" key="14">
    <source>
        <dbReference type="Proteomes" id="UP000076967"/>
    </source>
</evidence>
<comment type="catalytic activity">
    <reaction evidence="9 11">
        <text>dTMP + ATP = dTDP + ADP</text>
        <dbReference type="Rhea" id="RHEA:13517"/>
        <dbReference type="ChEBI" id="CHEBI:30616"/>
        <dbReference type="ChEBI" id="CHEBI:58369"/>
        <dbReference type="ChEBI" id="CHEBI:63528"/>
        <dbReference type="ChEBI" id="CHEBI:456216"/>
        <dbReference type="EC" id="2.7.4.9"/>
    </reaction>
</comment>
<dbReference type="PANTHER" id="PTHR10344:SF4">
    <property type="entry name" value="UMP-CMP KINASE 2, MITOCHONDRIAL"/>
    <property type="match status" value="1"/>
</dbReference>
<dbReference type="PANTHER" id="PTHR10344">
    <property type="entry name" value="THYMIDYLATE KINASE"/>
    <property type="match status" value="1"/>
</dbReference>
<dbReference type="FunFam" id="3.40.50.300:FF:000225">
    <property type="entry name" value="Thymidylate kinase"/>
    <property type="match status" value="1"/>
</dbReference>